<feature type="domain" description="ABC transmembrane type-1" evidence="8">
    <location>
        <begin position="76"/>
        <end position="288"/>
    </location>
</feature>
<feature type="transmembrane region" description="Helical" evidence="7">
    <location>
        <begin position="20"/>
        <end position="46"/>
    </location>
</feature>
<dbReference type="InterPro" id="IPR035906">
    <property type="entry name" value="MetI-like_sf"/>
</dbReference>
<evidence type="ECO:0000256" key="1">
    <source>
        <dbReference type="ARBA" id="ARBA00004651"/>
    </source>
</evidence>
<keyword evidence="5 7" id="KW-1133">Transmembrane helix</keyword>
<dbReference type="GO" id="GO:0005886">
    <property type="term" value="C:plasma membrane"/>
    <property type="evidence" value="ECO:0007669"/>
    <property type="project" value="UniProtKB-SubCell"/>
</dbReference>
<dbReference type="Proteomes" id="UP000886886">
    <property type="component" value="Unassembled WGS sequence"/>
</dbReference>
<feature type="transmembrane region" description="Helical" evidence="7">
    <location>
        <begin position="80"/>
        <end position="101"/>
    </location>
</feature>
<proteinExistence type="inferred from homology"/>
<dbReference type="Pfam" id="PF00528">
    <property type="entry name" value="BPD_transp_1"/>
    <property type="match status" value="1"/>
</dbReference>
<feature type="transmembrane region" description="Helical" evidence="7">
    <location>
        <begin position="210"/>
        <end position="232"/>
    </location>
</feature>
<dbReference type="CDD" id="cd06261">
    <property type="entry name" value="TM_PBP2"/>
    <property type="match status" value="1"/>
</dbReference>
<evidence type="ECO:0000313" key="9">
    <source>
        <dbReference type="EMBL" id="HIQ95293.1"/>
    </source>
</evidence>
<name>A0A9D0ZV71_9FIRM</name>
<organism evidence="9 10">
    <name type="scientific">Candidatus Limivivens merdigallinarum</name>
    <dbReference type="NCBI Taxonomy" id="2840859"/>
    <lineage>
        <taxon>Bacteria</taxon>
        <taxon>Bacillati</taxon>
        <taxon>Bacillota</taxon>
        <taxon>Clostridia</taxon>
        <taxon>Lachnospirales</taxon>
        <taxon>Lachnospiraceae</taxon>
        <taxon>Lachnospiraceae incertae sedis</taxon>
        <taxon>Candidatus Limivivens</taxon>
    </lineage>
</organism>
<feature type="transmembrane region" description="Helical" evidence="7">
    <location>
        <begin position="113"/>
        <end position="141"/>
    </location>
</feature>
<dbReference type="PANTHER" id="PTHR30193:SF37">
    <property type="entry name" value="INNER MEMBRANE ABC TRANSPORTER PERMEASE PROTEIN YCJO"/>
    <property type="match status" value="1"/>
</dbReference>
<keyword evidence="3" id="KW-1003">Cell membrane</keyword>
<evidence type="ECO:0000256" key="4">
    <source>
        <dbReference type="ARBA" id="ARBA00022692"/>
    </source>
</evidence>
<comment type="subcellular location">
    <subcellularLocation>
        <location evidence="1 7">Cell membrane</location>
        <topology evidence="1 7">Multi-pass membrane protein</topology>
    </subcellularLocation>
</comment>
<sequence length="298" mass="33960">MRAKKKQMTALQRREERTGYLFLIPSFIGFFIFMLVPVVWGLLLAFTEYNGFSAPKFIGIDNFVKLFQDPYFYTSLKNNIFYMVVSVLFTLLFGLLLAVFLNQPLKGRGIFKTVLFFPQLTSSIAFGMIFAILFTSTGPINGFLRSLGMMDPPKWLTDKDWVMLTITITAILKNIGYYMILFLAGLQNVPNDLYEAAGLDGANGWQKFRYVTWPMLSPTTFLCTILCVINSFKVFDLVSQMTDGGPANSSNVLVYRIYVEAFQFSKFGYASAYAVVLFAIVLVITLIQFRGQKKWVNY</sequence>
<evidence type="ECO:0000256" key="3">
    <source>
        <dbReference type="ARBA" id="ARBA00022475"/>
    </source>
</evidence>
<feature type="transmembrane region" description="Helical" evidence="7">
    <location>
        <begin position="267"/>
        <end position="289"/>
    </location>
</feature>
<keyword evidence="6 7" id="KW-0472">Membrane</keyword>
<protein>
    <submittedName>
        <fullName evidence="9">Sugar ABC transporter permease</fullName>
    </submittedName>
</protein>
<evidence type="ECO:0000259" key="8">
    <source>
        <dbReference type="PROSITE" id="PS50928"/>
    </source>
</evidence>
<dbReference type="InterPro" id="IPR051393">
    <property type="entry name" value="ABC_transporter_permease"/>
</dbReference>
<dbReference type="Gene3D" id="1.10.3720.10">
    <property type="entry name" value="MetI-like"/>
    <property type="match status" value="1"/>
</dbReference>
<dbReference type="EMBL" id="DVFT01000026">
    <property type="protein sequence ID" value="HIQ95293.1"/>
    <property type="molecule type" value="Genomic_DNA"/>
</dbReference>
<dbReference type="PANTHER" id="PTHR30193">
    <property type="entry name" value="ABC TRANSPORTER PERMEASE PROTEIN"/>
    <property type="match status" value="1"/>
</dbReference>
<evidence type="ECO:0000256" key="2">
    <source>
        <dbReference type="ARBA" id="ARBA00022448"/>
    </source>
</evidence>
<evidence type="ECO:0000313" key="10">
    <source>
        <dbReference type="Proteomes" id="UP000886886"/>
    </source>
</evidence>
<dbReference type="GO" id="GO:0055085">
    <property type="term" value="P:transmembrane transport"/>
    <property type="evidence" value="ECO:0007669"/>
    <property type="project" value="InterPro"/>
</dbReference>
<keyword evidence="4 7" id="KW-0812">Transmembrane</keyword>
<comment type="caution">
    <text evidence="9">The sequence shown here is derived from an EMBL/GenBank/DDBJ whole genome shotgun (WGS) entry which is preliminary data.</text>
</comment>
<accession>A0A9D0ZV71</accession>
<feature type="transmembrane region" description="Helical" evidence="7">
    <location>
        <begin position="161"/>
        <end position="184"/>
    </location>
</feature>
<gene>
    <name evidence="9" type="ORF">IAB26_01895</name>
</gene>
<reference evidence="9" key="1">
    <citation type="submission" date="2020-10" db="EMBL/GenBank/DDBJ databases">
        <authorList>
            <person name="Gilroy R."/>
        </authorList>
    </citation>
    <scope>NUCLEOTIDE SEQUENCE</scope>
    <source>
        <strain evidence="9">ChiSjej3B21-11622</strain>
    </source>
</reference>
<dbReference type="InterPro" id="IPR000515">
    <property type="entry name" value="MetI-like"/>
</dbReference>
<evidence type="ECO:0000256" key="5">
    <source>
        <dbReference type="ARBA" id="ARBA00022989"/>
    </source>
</evidence>
<evidence type="ECO:0000256" key="6">
    <source>
        <dbReference type="ARBA" id="ARBA00023136"/>
    </source>
</evidence>
<comment type="similarity">
    <text evidence="7">Belongs to the binding-protein-dependent transport system permease family.</text>
</comment>
<dbReference type="SUPFAM" id="SSF161098">
    <property type="entry name" value="MetI-like"/>
    <property type="match status" value="1"/>
</dbReference>
<dbReference type="AlphaFoldDB" id="A0A9D0ZV71"/>
<reference evidence="9" key="2">
    <citation type="journal article" date="2021" name="PeerJ">
        <title>Extensive microbial diversity within the chicken gut microbiome revealed by metagenomics and culture.</title>
        <authorList>
            <person name="Gilroy R."/>
            <person name="Ravi A."/>
            <person name="Getino M."/>
            <person name="Pursley I."/>
            <person name="Horton D.L."/>
            <person name="Alikhan N.F."/>
            <person name="Baker D."/>
            <person name="Gharbi K."/>
            <person name="Hall N."/>
            <person name="Watson M."/>
            <person name="Adriaenssens E.M."/>
            <person name="Foster-Nyarko E."/>
            <person name="Jarju S."/>
            <person name="Secka A."/>
            <person name="Antonio M."/>
            <person name="Oren A."/>
            <person name="Chaudhuri R.R."/>
            <person name="La Ragione R."/>
            <person name="Hildebrand F."/>
            <person name="Pallen M.J."/>
        </authorList>
    </citation>
    <scope>NUCLEOTIDE SEQUENCE</scope>
    <source>
        <strain evidence="9">ChiSjej3B21-11622</strain>
    </source>
</reference>
<evidence type="ECO:0000256" key="7">
    <source>
        <dbReference type="RuleBase" id="RU363032"/>
    </source>
</evidence>
<dbReference type="PROSITE" id="PS50928">
    <property type="entry name" value="ABC_TM1"/>
    <property type="match status" value="1"/>
</dbReference>
<keyword evidence="2 7" id="KW-0813">Transport</keyword>